<evidence type="ECO:0000313" key="4">
    <source>
        <dbReference type="Proteomes" id="UP000177268"/>
    </source>
</evidence>
<evidence type="ECO:0000313" key="3">
    <source>
        <dbReference type="EMBL" id="OGG11777.1"/>
    </source>
</evidence>
<proteinExistence type="inferred from homology"/>
<organism evidence="3 4">
    <name type="scientific">Candidatus Gottesmanbacteria bacterium RBG_13_45_10</name>
    <dbReference type="NCBI Taxonomy" id="1798370"/>
    <lineage>
        <taxon>Bacteria</taxon>
        <taxon>Candidatus Gottesmaniibacteriota</taxon>
    </lineage>
</organism>
<dbReference type="Gene3D" id="3.40.1620.10">
    <property type="entry name" value="YefM-like domain"/>
    <property type="match status" value="1"/>
</dbReference>
<reference evidence="3 4" key="1">
    <citation type="journal article" date="2016" name="Nat. Commun.">
        <title>Thousands of microbial genomes shed light on interconnected biogeochemical processes in an aquifer system.</title>
        <authorList>
            <person name="Anantharaman K."/>
            <person name="Brown C.T."/>
            <person name="Hug L.A."/>
            <person name="Sharon I."/>
            <person name="Castelle C.J."/>
            <person name="Probst A.J."/>
            <person name="Thomas B.C."/>
            <person name="Singh A."/>
            <person name="Wilkins M.J."/>
            <person name="Karaoz U."/>
            <person name="Brodie E.L."/>
            <person name="Williams K.H."/>
            <person name="Hubbard S.S."/>
            <person name="Banfield J.F."/>
        </authorList>
    </citation>
    <scope>NUCLEOTIDE SEQUENCE [LARGE SCALE GENOMIC DNA]</scope>
</reference>
<sequence>MMLSYVHMTTISISQLKANPSSVIAQAADYPVVIENRNKVQAYVVGKSLFEKILRFLEEKEDIAAVKNSNFSKGRNFDDVAQELGI</sequence>
<comment type="similarity">
    <text evidence="1 2">Belongs to the phD/YefM antitoxin family.</text>
</comment>
<gene>
    <name evidence="3" type="ORF">A2Z00_05450</name>
</gene>
<evidence type="ECO:0000256" key="1">
    <source>
        <dbReference type="ARBA" id="ARBA00009981"/>
    </source>
</evidence>
<dbReference type="STRING" id="1798370.A2Z00_05450"/>
<dbReference type="InterPro" id="IPR036165">
    <property type="entry name" value="YefM-like_sf"/>
</dbReference>
<comment type="function">
    <text evidence="2">Antitoxin component of a type II toxin-antitoxin (TA) system.</text>
</comment>
<dbReference type="InterPro" id="IPR006442">
    <property type="entry name" value="Antitoxin_Phd/YefM"/>
</dbReference>
<dbReference type="SUPFAM" id="SSF143120">
    <property type="entry name" value="YefM-like"/>
    <property type="match status" value="1"/>
</dbReference>
<name>A0A1F5ZI42_9BACT</name>
<protein>
    <recommendedName>
        <fullName evidence="2">Antitoxin</fullName>
    </recommendedName>
</protein>
<evidence type="ECO:0000256" key="2">
    <source>
        <dbReference type="RuleBase" id="RU362080"/>
    </source>
</evidence>
<dbReference type="Pfam" id="PF02604">
    <property type="entry name" value="PhdYeFM_antitox"/>
    <property type="match status" value="1"/>
</dbReference>
<dbReference type="AlphaFoldDB" id="A0A1F5ZI42"/>
<comment type="caution">
    <text evidence="3">The sequence shown here is derived from an EMBL/GenBank/DDBJ whole genome shotgun (WGS) entry which is preliminary data.</text>
</comment>
<dbReference type="Proteomes" id="UP000177268">
    <property type="component" value="Unassembled WGS sequence"/>
</dbReference>
<accession>A0A1F5ZI42</accession>
<dbReference type="EMBL" id="MFIZ01000016">
    <property type="protein sequence ID" value="OGG11777.1"/>
    <property type="molecule type" value="Genomic_DNA"/>
</dbReference>